<dbReference type="Proteomes" id="UP000287197">
    <property type="component" value="Unassembled WGS sequence"/>
</dbReference>
<organism evidence="2 3">
    <name type="scientific">Campylobacter jejuni</name>
    <dbReference type="NCBI Taxonomy" id="197"/>
    <lineage>
        <taxon>Bacteria</taxon>
        <taxon>Pseudomonadati</taxon>
        <taxon>Campylobacterota</taxon>
        <taxon>Epsilonproteobacteria</taxon>
        <taxon>Campylobacterales</taxon>
        <taxon>Campylobacteraceae</taxon>
        <taxon>Campylobacter</taxon>
    </lineage>
</organism>
<evidence type="ECO:0000313" key="3">
    <source>
        <dbReference type="Proteomes" id="UP000288507"/>
    </source>
</evidence>
<reference evidence="1" key="1">
    <citation type="submission" date="2018-01" db="EMBL/GenBank/DDBJ databases">
        <authorList>
            <person name="Kovanen S."/>
            <person name="Nieminen T."/>
            <person name="Pohja-Mykra M."/>
            <person name="Raunio-Saarnisto M."/>
            <person name="Sauvala M."/>
            <person name="Fredriksson-Ahomaa M."/>
            <person name="Hanninen M.-L."/>
            <person name="Kivisto R."/>
        </authorList>
    </citation>
    <scope>NUCLEOTIDE SEQUENCE</scope>
    <source>
        <strain evidence="1">SO-26</strain>
    </source>
</reference>
<dbReference type="Proteomes" id="UP000288507">
    <property type="component" value="Unassembled WGS sequence"/>
</dbReference>
<protein>
    <submittedName>
        <fullName evidence="2">Uncharacterized protein</fullName>
    </submittedName>
</protein>
<dbReference type="EMBL" id="PRBV01000024">
    <property type="protein sequence ID" value="RTJ77993.1"/>
    <property type="molecule type" value="Genomic_DNA"/>
</dbReference>
<name>A0A431E993_CAMJU</name>
<dbReference type="AlphaFoldDB" id="A0A431E993"/>
<sequence length="207" mass="24121">MEINKLILNKKAKFDTQLLQECESMLFNSISTIVDLYGLNYVIKGKGFKNIVELLPEDVKEDLLKEVSGLKLNSTYDDTTFDDEFCEIKLNKLSLLVVTALKYINKQKLDQSYLQLIFMLDRIIFCIKSGYYLNFLLVELIERGQLSLEERNFIKQVVNKNNLTYTKEDRIKVCDIIDKHSTLEELKSGYVEYAYIKEKLGLNEKTA</sequence>
<evidence type="ECO:0000313" key="1">
    <source>
        <dbReference type="EMBL" id="RTI48670.1"/>
    </source>
</evidence>
<comment type="caution">
    <text evidence="2">The sequence shown here is derived from an EMBL/GenBank/DDBJ whole genome shotgun (WGS) entry which is preliminary data.</text>
</comment>
<reference evidence="2 3" key="2">
    <citation type="journal article" date="2019" name="Appl. Environ. Microbiol.">
        <title>Population genetics and characterization of Campylobacter jejuni isolates in western jackdaws and game birds in Finland.</title>
        <authorList>
            <person name="Kovanen S."/>
            <person name="Rossi M."/>
            <person name="Pohja-Mykra M."/>
            <person name="Nieminen T."/>
            <person name="Raunio-Saarnisto M."/>
            <person name="Sauvala M."/>
            <person name="Fredriksson-Ahomaa M."/>
            <person name="Hanninen M.L."/>
            <person name="Kivisto R."/>
        </authorList>
    </citation>
    <scope>NUCLEOTIDE SEQUENCE [LARGE SCALE GENOMIC DNA]</scope>
    <source>
        <strain evidence="2 3">CB313</strain>
        <strain evidence="1">SO-26</strain>
    </source>
</reference>
<dbReference type="RefSeq" id="WP_126232544.1">
    <property type="nucleotide sequence ID" value="NZ_PQZD01000003.1"/>
</dbReference>
<accession>A0A431E993</accession>
<proteinExistence type="predicted"/>
<evidence type="ECO:0000313" key="2">
    <source>
        <dbReference type="EMBL" id="RTJ77993.1"/>
    </source>
</evidence>
<gene>
    <name evidence="2" type="ORF">C3H57_09690</name>
    <name evidence="1" type="ORF">C3I27_04400</name>
</gene>
<dbReference type="EMBL" id="PQZD01000003">
    <property type="protein sequence ID" value="RTI48670.1"/>
    <property type="molecule type" value="Genomic_DNA"/>
</dbReference>